<dbReference type="Proteomes" id="UP001205843">
    <property type="component" value="Unassembled WGS sequence"/>
</dbReference>
<comment type="catalytic activity">
    <reaction evidence="11 12">
        <text>uridine(1498) in 16S rRNA + S-adenosyl-L-methionine = N(3)-methyluridine(1498) in 16S rRNA + S-adenosyl-L-homocysteine + H(+)</text>
        <dbReference type="Rhea" id="RHEA:42920"/>
        <dbReference type="Rhea" id="RHEA-COMP:10283"/>
        <dbReference type="Rhea" id="RHEA-COMP:10284"/>
        <dbReference type="ChEBI" id="CHEBI:15378"/>
        <dbReference type="ChEBI" id="CHEBI:57856"/>
        <dbReference type="ChEBI" id="CHEBI:59789"/>
        <dbReference type="ChEBI" id="CHEBI:65315"/>
        <dbReference type="ChEBI" id="CHEBI:74502"/>
        <dbReference type="EC" id="2.1.1.193"/>
    </reaction>
</comment>
<dbReference type="PANTHER" id="PTHR30027">
    <property type="entry name" value="RIBOSOMAL RNA SMALL SUBUNIT METHYLTRANSFERASE E"/>
    <property type="match status" value="1"/>
</dbReference>
<evidence type="ECO:0000313" key="15">
    <source>
        <dbReference type="EMBL" id="MCP1675124.1"/>
    </source>
</evidence>
<evidence type="ECO:0000259" key="13">
    <source>
        <dbReference type="Pfam" id="PF04452"/>
    </source>
</evidence>
<gene>
    <name evidence="15" type="ORF">J2T57_002272</name>
</gene>
<dbReference type="Pfam" id="PF04452">
    <property type="entry name" value="Methyltrans_RNA"/>
    <property type="match status" value="1"/>
</dbReference>
<dbReference type="InterPro" id="IPR029028">
    <property type="entry name" value="Alpha/beta_knot_MTases"/>
</dbReference>
<keyword evidence="9 12" id="KW-0949">S-adenosyl-L-methionine</keyword>
<evidence type="ECO:0000256" key="11">
    <source>
        <dbReference type="ARBA" id="ARBA00047944"/>
    </source>
</evidence>
<dbReference type="CDD" id="cd18084">
    <property type="entry name" value="RsmE-like"/>
    <property type="match status" value="1"/>
</dbReference>
<evidence type="ECO:0000256" key="3">
    <source>
        <dbReference type="ARBA" id="ARBA00012328"/>
    </source>
</evidence>
<comment type="caution">
    <text evidence="15">The sequence shown here is derived from an EMBL/GenBank/DDBJ whole genome shotgun (WGS) entry which is preliminary data.</text>
</comment>
<keyword evidence="6 12" id="KW-0698">rRNA processing</keyword>
<keyword evidence="16" id="KW-1185">Reference proteome</keyword>
<comment type="function">
    <text evidence="10 12">Specifically methylates the N3 position of the uracil ring of uridine 1498 (m3U1498) in 16S rRNA. Acts on the fully assembled 30S ribosomal subunit.</text>
</comment>
<dbReference type="NCBIfam" id="TIGR00046">
    <property type="entry name" value="RsmE family RNA methyltransferase"/>
    <property type="match status" value="1"/>
</dbReference>
<dbReference type="RefSeq" id="WP_253478098.1">
    <property type="nucleotide sequence ID" value="NZ_JALJXV010000005.1"/>
</dbReference>
<evidence type="ECO:0000256" key="6">
    <source>
        <dbReference type="ARBA" id="ARBA00022552"/>
    </source>
</evidence>
<dbReference type="InterPro" id="IPR006700">
    <property type="entry name" value="RsmE"/>
</dbReference>
<dbReference type="InterPro" id="IPR015947">
    <property type="entry name" value="PUA-like_sf"/>
</dbReference>
<dbReference type="Gene3D" id="2.40.240.20">
    <property type="entry name" value="Hypothetical PUA domain-like, domain 1"/>
    <property type="match status" value="1"/>
</dbReference>
<dbReference type="InterPro" id="IPR029026">
    <property type="entry name" value="tRNA_m1G_MTases_N"/>
</dbReference>
<dbReference type="AlphaFoldDB" id="A0AAE3KBX7"/>
<sequence>MRCPRIHVAGPLTPGQSLQLEGTAAQHVRVLRLRPDDPITLFDGRGGEHAAVILAVERRQVSILVGDHRAVEVESPLWLTLIQGVGKGDRMDWVVQKAVELGVQAIVPVVTERTVVRLDDSRAEKRRLHWQGVINSACEQCGRNTMPELGPLMPLADIWPTLVDGIRLVLDPMGACRLQDLGEPAGPVHLLVGPEGGLSDREIAEAHGHGFRSVRLGPRVLRTETAGMTMIAAMQTLWGDLG</sequence>
<evidence type="ECO:0000313" key="16">
    <source>
        <dbReference type="Proteomes" id="UP001205843"/>
    </source>
</evidence>
<proteinExistence type="inferred from homology"/>
<dbReference type="GO" id="GO:0070042">
    <property type="term" value="F:rRNA (uridine-N3-)-methyltransferase activity"/>
    <property type="evidence" value="ECO:0007669"/>
    <property type="project" value="TreeGrafter"/>
</dbReference>
<protein>
    <recommendedName>
        <fullName evidence="4 12">Ribosomal RNA small subunit methyltransferase E</fullName>
        <ecNumber evidence="3 12">2.1.1.193</ecNumber>
    </recommendedName>
</protein>
<feature type="domain" description="Ribosomal RNA small subunit methyltransferase E PUA-like" evidence="14">
    <location>
        <begin position="21"/>
        <end position="63"/>
    </location>
</feature>
<accession>A0AAE3KBX7</accession>
<dbReference type="SUPFAM" id="SSF88697">
    <property type="entry name" value="PUA domain-like"/>
    <property type="match status" value="1"/>
</dbReference>
<dbReference type="PANTHER" id="PTHR30027:SF3">
    <property type="entry name" value="16S RRNA (URACIL(1498)-N(3))-METHYLTRANSFERASE"/>
    <property type="match status" value="1"/>
</dbReference>
<dbReference type="InterPro" id="IPR046887">
    <property type="entry name" value="RsmE_PUA-like"/>
</dbReference>
<dbReference type="EMBL" id="JALJXV010000005">
    <property type="protein sequence ID" value="MCP1675124.1"/>
    <property type="molecule type" value="Genomic_DNA"/>
</dbReference>
<evidence type="ECO:0000256" key="1">
    <source>
        <dbReference type="ARBA" id="ARBA00004496"/>
    </source>
</evidence>
<comment type="subcellular location">
    <subcellularLocation>
        <location evidence="1 12">Cytoplasm</location>
    </subcellularLocation>
</comment>
<evidence type="ECO:0000259" key="14">
    <source>
        <dbReference type="Pfam" id="PF20260"/>
    </source>
</evidence>
<dbReference type="Pfam" id="PF20260">
    <property type="entry name" value="PUA_4"/>
    <property type="match status" value="1"/>
</dbReference>
<feature type="domain" description="Ribosomal RNA small subunit methyltransferase E methyltransferase" evidence="13">
    <location>
        <begin position="74"/>
        <end position="235"/>
    </location>
</feature>
<evidence type="ECO:0000256" key="2">
    <source>
        <dbReference type="ARBA" id="ARBA00005528"/>
    </source>
</evidence>
<evidence type="ECO:0000256" key="12">
    <source>
        <dbReference type="PIRNR" id="PIRNR015601"/>
    </source>
</evidence>
<evidence type="ECO:0000256" key="5">
    <source>
        <dbReference type="ARBA" id="ARBA00022490"/>
    </source>
</evidence>
<evidence type="ECO:0000256" key="4">
    <source>
        <dbReference type="ARBA" id="ARBA00013673"/>
    </source>
</evidence>
<dbReference type="PIRSF" id="PIRSF015601">
    <property type="entry name" value="MTase_slr0722"/>
    <property type="match status" value="1"/>
</dbReference>
<dbReference type="EC" id="2.1.1.193" evidence="3 12"/>
<comment type="similarity">
    <text evidence="2 12">Belongs to the RNA methyltransferase RsmE family.</text>
</comment>
<evidence type="ECO:0000256" key="10">
    <source>
        <dbReference type="ARBA" id="ARBA00025699"/>
    </source>
</evidence>
<keyword evidence="5 12" id="KW-0963">Cytoplasm</keyword>
<dbReference type="SUPFAM" id="SSF75217">
    <property type="entry name" value="alpha/beta knot"/>
    <property type="match status" value="1"/>
</dbReference>
<evidence type="ECO:0000256" key="9">
    <source>
        <dbReference type="ARBA" id="ARBA00022691"/>
    </source>
</evidence>
<reference evidence="15" key="1">
    <citation type="submission" date="2022-03" db="EMBL/GenBank/DDBJ databases">
        <title>Genomic Encyclopedia of Type Strains, Phase III (KMG-III): the genomes of soil and plant-associated and newly described type strains.</title>
        <authorList>
            <person name="Whitman W."/>
        </authorList>
    </citation>
    <scope>NUCLEOTIDE SEQUENCE</scope>
    <source>
        <strain evidence="15">ANL 6-2</strain>
    </source>
</reference>
<dbReference type="GO" id="GO:0005737">
    <property type="term" value="C:cytoplasm"/>
    <property type="evidence" value="ECO:0007669"/>
    <property type="project" value="UniProtKB-SubCell"/>
</dbReference>
<dbReference type="InterPro" id="IPR046886">
    <property type="entry name" value="RsmE_MTase_dom"/>
</dbReference>
<dbReference type="NCBIfam" id="NF008692">
    <property type="entry name" value="PRK11713.1-5"/>
    <property type="match status" value="1"/>
</dbReference>
<name>A0AAE3KBX7_9GAMM</name>
<dbReference type="GO" id="GO:0070475">
    <property type="term" value="P:rRNA base methylation"/>
    <property type="evidence" value="ECO:0007669"/>
    <property type="project" value="TreeGrafter"/>
</dbReference>
<keyword evidence="7 12" id="KW-0489">Methyltransferase</keyword>
<evidence type="ECO:0000256" key="8">
    <source>
        <dbReference type="ARBA" id="ARBA00022679"/>
    </source>
</evidence>
<evidence type="ECO:0000256" key="7">
    <source>
        <dbReference type="ARBA" id="ARBA00022603"/>
    </source>
</evidence>
<dbReference type="Gene3D" id="3.40.1280.10">
    <property type="match status" value="1"/>
</dbReference>
<keyword evidence="8 12" id="KW-0808">Transferase</keyword>
<organism evidence="15 16">
    <name type="scientific">Natronocella acetinitrilica</name>
    <dbReference type="NCBI Taxonomy" id="414046"/>
    <lineage>
        <taxon>Bacteria</taxon>
        <taxon>Pseudomonadati</taxon>
        <taxon>Pseudomonadota</taxon>
        <taxon>Gammaproteobacteria</taxon>
        <taxon>Chromatiales</taxon>
        <taxon>Ectothiorhodospiraceae</taxon>
        <taxon>Natronocella</taxon>
    </lineage>
</organism>